<feature type="chain" id="PRO_5001755218" evidence="1">
    <location>
        <begin position="23"/>
        <end position="291"/>
    </location>
</feature>
<dbReference type="STRING" id="1499966.U14_03652"/>
<organism evidence="2">
    <name type="scientific">Candidatus Moduliflexus flocculans</name>
    <dbReference type="NCBI Taxonomy" id="1499966"/>
    <lineage>
        <taxon>Bacteria</taxon>
        <taxon>Candidatus Moduliflexota</taxon>
        <taxon>Candidatus Moduliflexia</taxon>
        <taxon>Candidatus Moduliflexales</taxon>
        <taxon>Candidatus Moduliflexaceae</taxon>
    </lineage>
</organism>
<gene>
    <name evidence="2" type="ORF">U14_03652</name>
</gene>
<feature type="signal peptide" evidence="1">
    <location>
        <begin position="1"/>
        <end position="22"/>
    </location>
</feature>
<dbReference type="EMBL" id="DF820458">
    <property type="protein sequence ID" value="GAK52401.1"/>
    <property type="molecule type" value="Genomic_DNA"/>
</dbReference>
<dbReference type="Proteomes" id="UP000030700">
    <property type="component" value="Unassembled WGS sequence"/>
</dbReference>
<evidence type="ECO:0000313" key="2">
    <source>
        <dbReference type="EMBL" id="GAK52401.1"/>
    </source>
</evidence>
<sequence length="291" mass="32738">MLIRISSIVLGMLTLFTSSAFTADFVAVRDLFTVTTTEEALWEALPEETATEEAILKAGGVCDFIKTTERRTCLFKVRDGQRLRVFVYDADSSGAYSRTEDICLPTWYSEAAIATADVLGDGRKALLIEHFGNVGTNTDQRILAILAWHSASAGDEGAFRLIFWETVSYHIGFGGDNRQLDVAYDLLPTNSPPEIRLTYHYKTARSDLPFFEVAWQDRLIWNAEQFRFKDPELGQKIAACRFDAGACIQKNIYATRLKRSEINSFAPFCEAGDDAEMLELHNPYAPCWPEE</sequence>
<protein>
    <submittedName>
        <fullName evidence="2">Uncharacterized protein</fullName>
    </submittedName>
</protein>
<reference evidence="2" key="1">
    <citation type="journal article" date="2015" name="PeerJ">
        <title>First genomic representation of candidate bacterial phylum KSB3 points to enhanced environmental sensing as a trigger of wastewater bulking.</title>
        <authorList>
            <person name="Sekiguchi Y."/>
            <person name="Ohashi A."/>
            <person name="Parks D.H."/>
            <person name="Yamauchi T."/>
            <person name="Tyson G.W."/>
            <person name="Hugenholtz P."/>
        </authorList>
    </citation>
    <scope>NUCLEOTIDE SEQUENCE [LARGE SCALE GENOMIC DNA]</scope>
</reference>
<keyword evidence="3" id="KW-1185">Reference proteome</keyword>
<evidence type="ECO:0000256" key="1">
    <source>
        <dbReference type="SAM" id="SignalP"/>
    </source>
</evidence>
<evidence type="ECO:0000313" key="3">
    <source>
        <dbReference type="Proteomes" id="UP000030700"/>
    </source>
</evidence>
<dbReference type="AlphaFoldDB" id="A0A081BPT5"/>
<accession>A0A081BPT5</accession>
<name>A0A081BPT5_9BACT</name>
<keyword evidence="1" id="KW-0732">Signal</keyword>
<dbReference type="HOGENOM" id="CLU_955338_0_0_0"/>
<proteinExistence type="predicted"/>